<evidence type="ECO:0000313" key="1">
    <source>
        <dbReference type="EMBL" id="RZC61160.1"/>
    </source>
</evidence>
<accession>A0A4Y7JMA2</accession>
<dbReference type="AlphaFoldDB" id="A0A4Y7JMA2"/>
<proteinExistence type="predicted"/>
<sequence length="68" mass="7708">MSLNYEDGTVMSLNYEGDRNVLKLRRGPKCPKDYEDGTGSSKKGTWWHDKATKARVLFVARVLETVTS</sequence>
<dbReference type="Proteomes" id="UP000316621">
    <property type="component" value="Chromosome 5"/>
</dbReference>
<name>A0A4Y7JMA2_PAPSO</name>
<protein>
    <submittedName>
        <fullName evidence="1">Uncharacterized protein</fullName>
    </submittedName>
</protein>
<reference evidence="1 2" key="1">
    <citation type="journal article" date="2018" name="Science">
        <title>The opium poppy genome and morphinan production.</title>
        <authorList>
            <person name="Guo L."/>
            <person name="Winzer T."/>
            <person name="Yang X."/>
            <person name="Li Y."/>
            <person name="Ning Z."/>
            <person name="He Z."/>
            <person name="Teodor R."/>
            <person name="Lu Y."/>
            <person name="Bowser T.A."/>
            <person name="Graham I.A."/>
            <person name="Ye K."/>
        </authorList>
    </citation>
    <scope>NUCLEOTIDE SEQUENCE [LARGE SCALE GENOMIC DNA]</scope>
    <source>
        <strain evidence="2">cv. HN1</strain>
        <tissue evidence="1">Leaves</tissue>
    </source>
</reference>
<gene>
    <name evidence="1" type="ORF">C5167_022913</name>
</gene>
<evidence type="ECO:0000313" key="2">
    <source>
        <dbReference type="Proteomes" id="UP000316621"/>
    </source>
</evidence>
<organism evidence="1 2">
    <name type="scientific">Papaver somniferum</name>
    <name type="common">Opium poppy</name>
    <dbReference type="NCBI Taxonomy" id="3469"/>
    <lineage>
        <taxon>Eukaryota</taxon>
        <taxon>Viridiplantae</taxon>
        <taxon>Streptophyta</taxon>
        <taxon>Embryophyta</taxon>
        <taxon>Tracheophyta</taxon>
        <taxon>Spermatophyta</taxon>
        <taxon>Magnoliopsida</taxon>
        <taxon>Ranunculales</taxon>
        <taxon>Papaveraceae</taxon>
        <taxon>Papaveroideae</taxon>
        <taxon>Papaver</taxon>
    </lineage>
</organism>
<dbReference type="EMBL" id="CM010719">
    <property type="protein sequence ID" value="RZC61160.1"/>
    <property type="molecule type" value="Genomic_DNA"/>
</dbReference>
<keyword evidence="2" id="KW-1185">Reference proteome</keyword>
<dbReference type="Gramene" id="RZC61160">
    <property type="protein sequence ID" value="RZC61160"/>
    <property type="gene ID" value="C5167_022913"/>
</dbReference>